<dbReference type="InterPro" id="IPR010233">
    <property type="entry name" value="UbiG_MeTrfase"/>
</dbReference>
<dbReference type="Proteomes" id="UP000281691">
    <property type="component" value="Unassembled WGS sequence"/>
</dbReference>
<comment type="caution">
    <text evidence="6">The sequence shown here is derived from an EMBL/GenBank/DDBJ whole genome shotgun (WGS) entry which is preliminary data.</text>
</comment>
<dbReference type="GO" id="GO:0032259">
    <property type="term" value="P:methylation"/>
    <property type="evidence" value="ECO:0007669"/>
    <property type="project" value="UniProtKB-KW"/>
</dbReference>
<dbReference type="PANTHER" id="PTHR43464">
    <property type="entry name" value="METHYLTRANSFERASE"/>
    <property type="match status" value="1"/>
</dbReference>
<comment type="pathway">
    <text evidence="5">Cofactor biosynthesis; ubiquinone biosynthesis.</text>
</comment>
<dbReference type="InterPro" id="IPR029063">
    <property type="entry name" value="SAM-dependent_MTases_sf"/>
</dbReference>
<dbReference type="SUPFAM" id="SSF53335">
    <property type="entry name" value="S-adenosyl-L-methionine-dependent methyltransferases"/>
    <property type="match status" value="1"/>
</dbReference>
<keyword evidence="1 5" id="KW-0489">Methyltransferase</keyword>
<comment type="catalytic activity">
    <reaction evidence="5">
        <text>a 3-demethylubiquinol + S-adenosyl-L-methionine = a ubiquinol + S-adenosyl-L-homocysteine + H(+)</text>
        <dbReference type="Rhea" id="RHEA:44380"/>
        <dbReference type="Rhea" id="RHEA-COMP:9566"/>
        <dbReference type="Rhea" id="RHEA-COMP:10914"/>
        <dbReference type="ChEBI" id="CHEBI:15378"/>
        <dbReference type="ChEBI" id="CHEBI:17976"/>
        <dbReference type="ChEBI" id="CHEBI:57856"/>
        <dbReference type="ChEBI" id="CHEBI:59789"/>
        <dbReference type="ChEBI" id="CHEBI:84422"/>
        <dbReference type="EC" id="2.1.1.64"/>
    </reaction>
</comment>
<comment type="catalytic activity">
    <reaction evidence="5">
        <text>a 3-(all-trans-polyprenyl)benzene-1,2-diol + S-adenosyl-L-methionine = a 2-methoxy-6-(all-trans-polyprenyl)phenol + S-adenosyl-L-homocysteine + H(+)</text>
        <dbReference type="Rhea" id="RHEA:31411"/>
        <dbReference type="Rhea" id="RHEA-COMP:9550"/>
        <dbReference type="Rhea" id="RHEA-COMP:9551"/>
        <dbReference type="ChEBI" id="CHEBI:15378"/>
        <dbReference type="ChEBI" id="CHEBI:57856"/>
        <dbReference type="ChEBI" id="CHEBI:59789"/>
        <dbReference type="ChEBI" id="CHEBI:62729"/>
        <dbReference type="ChEBI" id="CHEBI:62731"/>
        <dbReference type="EC" id="2.1.1.222"/>
    </reaction>
</comment>
<dbReference type="Gene3D" id="3.40.50.150">
    <property type="entry name" value="Vaccinia Virus protein VP39"/>
    <property type="match status" value="1"/>
</dbReference>
<dbReference type="CDD" id="cd02440">
    <property type="entry name" value="AdoMet_MTases"/>
    <property type="match status" value="1"/>
</dbReference>
<dbReference type="HAMAP" id="MF_00472">
    <property type="entry name" value="UbiG"/>
    <property type="match status" value="1"/>
</dbReference>
<feature type="binding site" evidence="5">
    <location>
        <position position="40"/>
    </location>
    <ligand>
        <name>S-adenosyl-L-methionine</name>
        <dbReference type="ChEBI" id="CHEBI:59789"/>
    </ligand>
</feature>
<name>A0A3N4VRT1_9PAST</name>
<evidence type="ECO:0000256" key="5">
    <source>
        <dbReference type="HAMAP-Rule" id="MF_00472"/>
    </source>
</evidence>
<organism evidence="6 7">
    <name type="scientific">Vespertiliibacter pulmonis</name>
    <dbReference type="NCBI Taxonomy" id="1443036"/>
    <lineage>
        <taxon>Bacteria</taxon>
        <taxon>Pseudomonadati</taxon>
        <taxon>Pseudomonadota</taxon>
        <taxon>Gammaproteobacteria</taxon>
        <taxon>Pasteurellales</taxon>
        <taxon>Pasteurellaceae</taxon>
        <taxon>Vespertiliibacter</taxon>
    </lineage>
</organism>
<evidence type="ECO:0000313" key="6">
    <source>
        <dbReference type="EMBL" id="RPE85812.1"/>
    </source>
</evidence>
<accession>A0A3N4VRT1</accession>
<dbReference type="GO" id="GO:0061542">
    <property type="term" value="F:3-demethylubiquinol 3-O-methyltransferase activity"/>
    <property type="evidence" value="ECO:0007669"/>
    <property type="project" value="UniProtKB-UniRule"/>
</dbReference>
<comment type="function">
    <text evidence="5">O-methyltransferase that catalyzes the 2 O-methylation steps in the ubiquinone biosynthetic pathway.</text>
</comment>
<dbReference type="EMBL" id="RKQP01000001">
    <property type="protein sequence ID" value="RPE85812.1"/>
    <property type="molecule type" value="Genomic_DNA"/>
</dbReference>
<gene>
    <name evidence="5" type="primary">ubiG</name>
    <name evidence="6" type="ORF">EDC46_0195</name>
</gene>
<keyword evidence="2 5" id="KW-0808">Transferase</keyword>
<keyword evidence="7" id="KW-1185">Reference proteome</keyword>
<evidence type="ECO:0000313" key="7">
    <source>
        <dbReference type="Proteomes" id="UP000281691"/>
    </source>
</evidence>
<keyword evidence="6" id="KW-0830">Ubiquinone</keyword>
<evidence type="ECO:0000256" key="1">
    <source>
        <dbReference type="ARBA" id="ARBA00022603"/>
    </source>
</evidence>
<sequence length="247" mass="27954">MQNNDNNVDQLEILKFEKMAKTWWDPQGSFKPIHLLNPLRLAYISEKANGLFGKKVLDVGCGGGILSESMAKQGAIVTGIDMTTEPLNIAKQHSQQQNLEIDYQQITIEDFLQNQTACNAEKFDVITCMEMLEHVPDPLSIIKSCQQLLKPNGILFFSTINRTLKAYALVIIGAEYVLKLLPKGTHEFDKFIKPAELLSWCDDAKLRCSEIIGYHFNPITEKFWLNKDVSCNYIATLTHNNFSLANI</sequence>
<feature type="binding site" evidence="5">
    <location>
        <position position="129"/>
    </location>
    <ligand>
        <name>S-adenosyl-L-methionine</name>
        <dbReference type="ChEBI" id="CHEBI:59789"/>
    </ligand>
</feature>
<feature type="binding site" evidence="5">
    <location>
        <position position="81"/>
    </location>
    <ligand>
        <name>S-adenosyl-L-methionine</name>
        <dbReference type="ChEBI" id="CHEBI:59789"/>
    </ligand>
</feature>
<comment type="similarity">
    <text evidence="5">Belongs to the methyltransferase superfamily. UbiG/COQ3 family.</text>
</comment>
<protein>
    <recommendedName>
        <fullName evidence="5">Ubiquinone biosynthesis O-methyltransferase</fullName>
    </recommendedName>
    <alternativeName>
        <fullName evidence="5">2-polyprenyl-6-hydroxyphenol methylase</fullName>
        <ecNumber evidence="5">2.1.1.222</ecNumber>
    </alternativeName>
    <alternativeName>
        <fullName evidence="5">3-demethylubiquinone 3-O-methyltransferase</fullName>
        <ecNumber evidence="5">2.1.1.64</ecNumber>
    </alternativeName>
</protein>
<dbReference type="PANTHER" id="PTHR43464:SF19">
    <property type="entry name" value="UBIQUINONE BIOSYNTHESIS O-METHYLTRANSFERASE, MITOCHONDRIAL"/>
    <property type="match status" value="1"/>
</dbReference>
<dbReference type="GO" id="GO:0102208">
    <property type="term" value="F:2-polyprenyl-6-hydroxyphenol methylase activity"/>
    <property type="evidence" value="ECO:0007669"/>
    <property type="project" value="UniProtKB-EC"/>
</dbReference>
<dbReference type="FunFam" id="3.40.50.150:FF:000028">
    <property type="entry name" value="Ubiquinone biosynthesis O-methyltransferase"/>
    <property type="match status" value="1"/>
</dbReference>
<dbReference type="RefSeq" id="WP_124210394.1">
    <property type="nucleotide sequence ID" value="NZ_CP016615.1"/>
</dbReference>
<dbReference type="EC" id="2.1.1.222" evidence="5"/>
<feature type="binding site" evidence="5">
    <location>
        <position position="60"/>
    </location>
    <ligand>
        <name>S-adenosyl-L-methionine</name>
        <dbReference type="ChEBI" id="CHEBI:59789"/>
    </ligand>
</feature>
<keyword evidence="4 5" id="KW-0949">S-adenosyl-L-methionine</keyword>
<dbReference type="UniPathway" id="UPA00232"/>
<proteinExistence type="inferred from homology"/>
<dbReference type="NCBIfam" id="TIGR01983">
    <property type="entry name" value="UbiG"/>
    <property type="match status" value="1"/>
</dbReference>
<dbReference type="GO" id="GO:0010420">
    <property type="term" value="F:polyprenyldihydroxybenzoate methyltransferase activity"/>
    <property type="evidence" value="ECO:0007669"/>
    <property type="project" value="InterPro"/>
</dbReference>
<evidence type="ECO:0000256" key="3">
    <source>
        <dbReference type="ARBA" id="ARBA00022688"/>
    </source>
</evidence>
<evidence type="ECO:0000256" key="4">
    <source>
        <dbReference type="ARBA" id="ARBA00022691"/>
    </source>
</evidence>
<dbReference type="EC" id="2.1.1.64" evidence="5"/>
<dbReference type="AlphaFoldDB" id="A0A3N4VRT1"/>
<dbReference type="Pfam" id="PF13489">
    <property type="entry name" value="Methyltransf_23"/>
    <property type="match status" value="1"/>
</dbReference>
<keyword evidence="3 5" id="KW-0831">Ubiquinone biosynthesis</keyword>
<reference evidence="6 7" key="1">
    <citation type="submission" date="2018-11" db="EMBL/GenBank/DDBJ databases">
        <title>Genomic Encyclopedia of Type Strains, Phase IV (KMG-IV): sequencing the most valuable type-strain genomes for metagenomic binning, comparative biology and taxonomic classification.</title>
        <authorList>
            <person name="Goeker M."/>
        </authorList>
    </citation>
    <scope>NUCLEOTIDE SEQUENCE [LARGE SCALE GENOMIC DNA]</scope>
    <source>
        <strain evidence="6 7">DSM 27238</strain>
    </source>
</reference>
<evidence type="ECO:0000256" key="2">
    <source>
        <dbReference type="ARBA" id="ARBA00022679"/>
    </source>
</evidence>
<dbReference type="OrthoDB" id="9801538at2"/>